<sequence length="259" mass="30009">MCVLAEKDKISVYDLEISKNTAMLLPDLQKNTHIIPSLLYQIPHEKSIITNIKALKKSRLLMLGDANFGFEMFSVGQGGAQGKHRGHRLFIRELEMFEFNGKMKILAVDENMNLYFYSLLQGDKCEKIADLHLPSRISKLIGRSENQKTQVKFWAGFLDGNIREINMAQHQKIRFLQVFQDIIFEELPFYAGMHPQEIRSIQNYKADNTMKARQGIADLKFLDTLFNMSRPLQKVFYNKTLQGREGIVSFIKDTLEQKK</sequence>
<reference evidence="1 2" key="1">
    <citation type="journal article" date="2015" name="Sci. Rep.">
        <title>Genome of the facultative scuticociliatosis pathogen Pseudocohnilembus persalinus provides insight into its virulence through horizontal gene transfer.</title>
        <authorList>
            <person name="Xiong J."/>
            <person name="Wang G."/>
            <person name="Cheng J."/>
            <person name="Tian M."/>
            <person name="Pan X."/>
            <person name="Warren A."/>
            <person name="Jiang C."/>
            <person name="Yuan D."/>
            <person name="Miao W."/>
        </authorList>
    </citation>
    <scope>NUCLEOTIDE SEQUENCE [LARGE SCALE GENOMIC DNA]</scope>
    <source>
        <strain evidence="1">36N120E</strain>
    </source>
</reference>
<dbReference type="Proteomes" id="UP000054937">
    <property type="component" value="Unassembled WGS sequence"/>
</dbReference>
<dbReference type="AlphaFoldDB" id="A0A0V0QCB9"/>
<evidence type="ECO:0000313" key="1">
    <source>
        <dbReference type="EMBL" id="KRW99840.1"/>
    </source>
</evidence>
<dbReference type="EMBL" id="LDAU01000203">
    <property type="protein sequence ID" value="KRW99840.1"/>
    <property type="molecule type" value="Genomic_DNA"/>
</dbReference>
<gene>
    <name evidence="1" type="ORF">PPERSA_10959</name>
</gene>
<organism evidence="1 2">
    <name type="scientific">Pseudocohnilembus persalinus</name>
    <name type="common">Ciliate</name>
    <dbReference type="NCBI Taxonomy" id="266149"/>
    <lineage>
        <taxon>Eukaryota</taxon>
        <taxon>Sar</taxon>
        <taxon>Alveolata</taxon>
        <taxon>Ciliophora</taxon>
        <taxon>Intramacronucleata</taxon>
        <taxon>Oligohymenophorea</taxon>
        <taxon>Scuticociliatia</taxon>
        <taxon>Philasterida</taxon>
        <taxon>Pseudocohnilembidae</taxon>
        <taxon>Pseudocohnilembus</taxon>
    </lineage>
</organism>
<protein>
    <submittedName>
        <fullName evidence="1">WD40-repeat-containing domain</fullName>
    </submittedName>
</protein>
<evidence type="ECO:0000313" key="2">
    <source>
        <dbReference type="Proteomes" id="UP000054937"/>
    </source>
</evidence>
<dbReference type="InterPro" id="IPR036322">
    <property type="entry name" value="WD40_repeat_dom_sf"/>
</dbReference>
<dbReference type="OMA" id="EINMAQH"/>
<keyword evidence="2" id="KW-1185">Reference proteome</keyword>
<dbReference type="SUPFAM" id="SSF50978">
    <property type="entry name" value="WD40 repeat-like"/>
    <property type="match status" value="1"/>
</dbReference>
<comment type="caution">
    <text evidence="1">The sequence shown here is derived from an EMBL/GenBank/DDBJ whole genome shotgun (WGS) entry which is preliminary data.</text>
</comment>
<accession>A0A0V0QCB9</accession>
<name>A0A0V0QCB9_PSEPJ</name>
<proteinExistence type="predicted"/>
<dbReference type="InParanoid" id="A0A0V0QCB9"/>